<reference evidence="2 4" key="2">
    <citation type="journal article" date="2020" name="Int. J. Syst. Evol. Microbiol.">
        <title>Sulfuracidifex tepidarius gen. nov., sp. nov. and transfer of Sulfolobus metallicus Huber and Stetter 1992 to the genus Sulfuracidifex as Sulfuracidifex metallicus comb. nov.</title>
        <authorList>
            <person name="Itoh T."/>
            <person name="Miura T."/>
            <person name="Sakai H.D."/>
            <person name="Kato S."/>
            <person name="Ohkuma M."/>
            <person name="Takashina T."/>
        </authorList>
    </citation>
    <scope>NUCLEOTIDE SEQUENCE [LARGE SCALE GENOMIC DNA]</scope>
    <source>
        <strain evidence="2 4">IC-006</strain>
        <strain evidence="3">IC-007</strain>
    </source>
</reference>
<evidence type="ECO:0000313" key="3">
    <source>
        <dbReference type="EMBL" id="BBG26095.1"/>
    </source>
</evidence>
<keyword evidence="1" id="KW-0472">Membrane</keyword>
<accession>A0A510E0T0</accession>
<sequence length="226" mass="24538">MFSLQPGITPLPIVIAYFIIASIIAIFIVKKGKNKMKLMDFVVAGIGGVIVAFADHVIGDAIFLPSPIYPFVNPPVWFRILVFIIVIGVVRKVGAGMLAMGVFDITGDLIHFSFTGEPLWLIEDVLTYGIMADVVIYLTQGRIFGIGEKKLQALLAIFEGGILGIVFSFVHPFFTYGFIAPIVFGFVPDQARIFFLLISYIPGDIVIGAISALAANRVAKVVRSGI</sequence>
<dbReference type="GeneID" id="41717040"/>
<evidence type="ECO:0008006" key="6">
    <source>
        <dbReference type="Google" id="ProtNLM"/>
    </source>
</evidence>
<evidence type="ECO:0000313" key="2">
    <source>
        <dbReference type="EMBL" id="BBG23343.1"/>
    </source>
</evidence>
<keyword evidence="1" id="KW-0812">Transmembrane</keyword>
<feature type="transmembrane region" description="Helical" evidence="1">
    <location>
        <begin position="76"/>
        <end position="94"/>
    </location>
</feature>
<dbReference type="EMBL" id="AP018929">
    <property type="protein sequence ID" value="BBG23343.1"/>
    <property type="molecule type" value="Genomic_DNA"/>
</dbReference>
<dbReference type="AlphaFoldDB" id="A0A510DT22"/>
<dbReference type="OrthoDB" id="43560at2157"/>
<organism evidence="2 4">
    <name type="scientific">Sulfuracidifex tepidarius</name>
    <dbReference type="NCBI Taxonomy" id="1294262"/>
    <lineage>
        <taxon>Archaea</taxon>
        <taxon>Thermoproteota</taxon>
        <taxon>Thermoprotei</taxon>
        <taxon>Sulfolobales</taxon>
        <taxon>Sulfolobaceae</taxon>
        <taxon>Sulfuracidifex</taxon>
    </lineage>
</organism>
<dbReference type="Proteomes" id="UP000322983">
    <property type="component" value="Chromosome"/>
</dbReference>
<reference evidence="5" key="1">
    <citation type="submission" date="2018-09" db="EMBL/GenBank/DDBJ databases">
        <title>Complete Genome Sequencing of Sulfolobus sp. JCM 16834.</title>
        <authorList>
            <person name="Kato S."/>
            <person name="Itoh T."/>
            <person name="Ohkuma M."/>
        </authorList>
    </citation>
    <scope>NUCLEOTIDE SEQUENCE [LARGE SCALE GENOMIC DNA]</scope>
    <source>
        <strain evidence="5">IC-007</strain>
    </source>
</reference>
<proteinExistence type="predicted"/>
<dbReference type="STRING" id="1294262.GCA_001316085_02940"/>
<feature type="transmembrane region" description="Helical" evidence="1">
    <location>
        <begin position="41"/>
        <end position="64"/>
    </location>
</feature>
<evidence type="ECO:0000256" key="1">
    <source>
        <dbReference type="SAM" id="Phobius"/>
    </source>
</evidence>
<protein>
    <recommendedName>
        <fullName evidence="6">ECF transporter S component</fullName>
    </recommendedName>
</protein>
<name>A0A510DT22_9CREN</name>
<accession>A0A510DT22</accession>
<dbReference type="KEGG" id="step:IC006_0627"/>
<evidence type="ECO:0000313" key="5">
    <source>
        <dbReference type="Proteomes" id="UP000325030"/>
    </source>
</evidence>
<dbReference type="RefSeq" id="WP_054846802.1">
    <property type="nucleotide sequence ID" value="NZ_AP018929.1"/>
</dbReference>
<feature type="transmembrane region" description="Helical" evidence="1">
    <location>
        <begin position="193"/>
        <end position="215"/>
    </location>
</feature>
<dbReference type="EMBL" id="AP018930">
    <property type="protein sequence ID" value="BBG26095.1"/>
    <property type="molecule type" value="Genomic_DNA"/>
</dbReference>
<feature type="transmembrane region" description="Helical" evidence="1">
    <location>
        <begin position="154"/>
        <end position="187"/>
    </location>
</feature>
<evidence type="ECO:0000313" key="4">
    <source>
        <dbReference type="Proteomes" id="UP000322983"/>
    </source>
</evidence>
<keyword evidence="4" id="KW-1185">Reference proteome</keyword>
<feature type="transmembrane region" description="Helical" evidence="1">
    <location>
        <begin position="12"/>
        <end position="29"/>
    </location>
</feature>
<keyword evidence="1" id="KW-1133">Transmembrane helix</keyword>
<dbReference type="Proteomes" id="UP000325030">
    <property type="component" value="Chromosome"/>
</dbReference>
<gene>
    <name evidence="2" type="ORF">IC006_0627</name>
    <name evidence="3" type="ORF">IC007_0600</name>
</gene>